<protein>
    <recommendedName>
        <fullName evidence="5">Cyclin-dependent protein kinase inhibitor SMR1</fullName>
    </recommendedName>
</protein>
<evidence type="ECO:0000313" key="3">
    <source>
        <dbReference type="EMBL" id="KAF3434114.1"/>
    </source>
</evidence>
<dbReference type="PANTHER" id="PTHR33142:SF13">
    <property type="entry name" value="CYCLIN-DEPENDENT PROTEIN KINASE INHIBITOR SMR1"/>
    <property type="match status" value="1"/>
</dbReference>
<evidence type="ECO:0000313" key="4">
    <source>
        <dbReference type="Proteomes" id="UP000796880"/>
    </source>
</evidence>
<evidence type="ECO:0008006" key="5">
    <source>
        <dbReference type="Google" id="ProtNLM"/>
    </source>
</evidence>
<keyword evidence="1" id="KW-0649">Protein kinase inhibitor</keyword>
<dbReference type="GO" id="GO:0004860">
    <property type="term" value="F:protein kinase inhibitor activity"/>
    <property type="evidence" value="ECO:0007669"/>
    <property type="project" value="UniProtKB-KW"/>
</dbReference>
<evidence type="ECO:0000256" key="2">
    <source>
        <dbReference type="ARBA" id="ARBA00023306"/>
    </source>
</evidence>
<dbReference type="GO" id="GO:0032875">
    <property type="term" value="P:regulation of DNA endoreduplication"/>
    <property type="evidence" value="ECO:0007669"/>
    <property type="project" value="InterPro"/>
</dbReference>
<dbReference type="PANTHER" id="PTHR33142">
    <property type="entry name" value="CYCLIN-DEPENDENT PROTEIN KINASE INHIBITOR SMR13"/>
    <property type="match status" value="1"/>
</dbReference>
<organism evidence="3 4">
    <name type="scientific">Rhamnella rubrinervis</name>
    <dbReference type="NCBI Taxonomy" id="2594499"/>
    <lineage>
        <taxon>Eukaryota</taxon>
        <taxon>Viridiplantae</taxon>
        <taxon>Streptophyta</taxon>
        <taxon>Embryophyta</taxon>
        <taxon>Tracheophyta</taxon>
        <taxon>Spermatophyta</taxon>
        <taxon>Magnoliopsida</taxon>
        <taxon>eudicotyledons</taxon>
        <taxon>Gunneridae</taxon>
        <taxon>Pentapetalae</taxon>
        <taxon>rosids</taxon>
        <taxon>fabids</taxon>
        <taxon>Rosales</taxon>
        <taxon>Rhamnaceae</taxon>
        <taxon>rhamnoid group</taxon>
        <taxon>Rhamneae</taxon>
        <taxon>Rhamnella</taxon>
    </lineage>
</organism>
<name>A0A8K0DTS2_9ROSA</name>
<gene>
    <name evidence="3" type="ORF">FNV43_RR25217</name>
</gene>
<keyword evidence="2" id="KW-0131">Cell cycle</keyword>
<dbReference type="Proteomes" id="UP000796880">
    <property type="component" value="Unassembled WGS sequence"/>
</dbReference>
<comment type="caution">
    <text evidence="3">The sequence shown here is derived from an EMBL/GenBank/DDBJ whole genome shotgun (WGS) entry which is preliminary data.</text>
</comment>
<reference evidence="3" key="1">
    <citation type="submission" date="2020-03" db="EMBL/GenBank/DDBJ databases">
        <title>A high-quality chromosome-level genome assembly of a woody plant with both climbing and erect habits, Rhamnella rubrinervis.</title>
        <authorList>
            <person name="Lu Z."/>
            <person name="Yang Y."/>
            <person name="Zhu X."/>
            <person name="Sun Y."/>
        </authorList>
    </citation>
    <scope>NUCLEOTIDE SEQUENCE</scope>
    <source>
        <strain evidence="3">BYM</strain>
        <tissue evidence="3">Leaf</tissue>
    </source>
</reference>
<dbReference type="AlphaFoldDB" id="A0A8K0DTS2"/>
<dbReference type="EMBL" id="VOIH02000011">
    <property type="protein sequence ID" value="KAF3434114.1"/>
    <property type="molecule type" value="Genomic_DNA"/>
</dbReference>
<sequence>MSTDLELCKELPKIRLSSIRIRTPPASESVDDTDGTVIQRRSLDDDDEQAECRTPTSKEHKIPVLVSCPPAPRKPRRVASCKRKLTELEFFDIVNRDEVDAFFRSSFDELARFNGNGSAAKRRNCCSWSSTLIDELLFRTKFGSEL</sequence>
<evidence type="ECO:0000256" key="1">
    <source>
        <dbReference type="ARBA" id="ARBA00023013"/>
    </source>
</evidence>
<accession>A0A8K0DTS2</accession>
<proteinExistence type="predicted"/>
<dbReference type="OrthoDB" id="662905at2759"/>
<dbReference type="InterPro" id="IPR040389">
    <property type="entry name" value="SMR"/>
</dbReference>
<keyword evidence="4" id="KW-1185">Reference proteome</keyword>